<organism evidence="2 3">
    <name type="scientific">Aldrovandia affinis</name>
    <dbReference type="NCBI Taxonomy" id="143900"/>
    <lineage>
        <taxon>Eukaryota</taxon>
        <taxon>Metazoa</taxon>
        <taxon>Chordata</taxon>
        <taxon>Craniata</taxon>
        <taxon>Vertebrata</taxon>
        <taxon>Euteleostomi</taxon>
        <taxon>Actinopterygii</taxon>
        <taxon>Neopterygii</taxon>
        <taxon>Teleostei</taxon>
        <taxon>Notacanthiformes</taxon>
        <taxon>Halosauridae</taxon>
        <taxon>Aldrovandia</taxon>
    </lineage>
</organism>
<evidence type="ECO:0000256" key="1">
    <source>
        <dbReference type="SAM" id="MobiDB-lite"/>
    </source>
</evidence>
<feature type="compositionally biased region" description="Basic and acidic residues" evidence="1">
    <location>
        <begin position="23"/>
        <end position="36"/>
    </location>
</feature>
<comment type="caution">
    <text evidence="2">The sequence shown here is derived from an EMBL/GenBank/DDBJ whole genome shotgun (WGS) entry which is preliminary data.</text>
</comment>
<evidence type="ECO:0000313" key="3">
    <source>
        <dbReference type="Proteomes" id="UP001221898"/>
    </source>
</evidence>
<dbReference type="EMBL" id="JAINUG010000126">
    <property type="protein sequence ID" value="KAJ8394397.1"/>
    <property type="molecule type" value="Genomic_DNA"/>
</dbReference>
<dbReference type="PANTHER" id="PTHR14889">
    <property type="entry name" value="RCG36411"/>
    <property type="match status" value="1"/>
</dbReference>
<name>A0AAD7S1T3_9TELE</name>
<feature type="region of interest" description="Disordered" evidence="1">
    <location>
        <begin position="18"/>
        <end position="78"/>
    </location>
</feature>
<dbReference type="Proteomes" id="UP001221898">
    <property type="component" value="Unassembled WGS sequence"/>
</dbReference>
<sequence>MLGEGFIMALKYREDIIDMAPTRPRDRSPPRQDPASETRLGSTAQRMIKGKEEVSGLKEGLEQSGSPNPSPGVLIPRSEADQYPGLELYRSWGCISFCKDYPDLQLRGDHVGDRDSESLGPEYENCEGPLLQSKDLGELEPLEAGPVPPGLRVTLESPHDKGYLVMDSSITLNKREPLSNSMLNDYLESKLLEVYRQHLQDSLARSGFTPGPALPRSVVPPSVDQLTQQLSLEQGLDVSMARGIVANYLSSLRTGTSSSHFSSPILRISNPDQKKKASAPYQPL</sequence>
<proteinExistence type="predicted"/>
<reference evidence="2" key="1">
    <citation type="journal article" date="2023" name="Science">
        <title>Genome structures resolve the early diversification of teleost fishes.</title>
        <authorList>
            <person name="Parey E."/>
            <person name="Louis A."/>
            <person name="Montfort J."/>
            <person name="Bouchez O."/>
            <person name="Roques C."/>
            <person name="Iampietro C."/>
            <person name="Lluch J."/>
            <person name="Castinel A."/>
            <person name="Donnadieu C."/>
            <person name="Desvignes T."/>
            <person name="Floi Bucao C."/>
            <person name="Jouanno E."/>
            <person name="Wen M."/>
            <person name="Mejri S."/>
            <person name="Dirks R."/>
            <person name="Jansen H."/>
            <person name="Henkel C."/>
            <person name="Chen W.J."/>
            <person name="Zahm M."/>
            <person name="Cabau C."/>
            <person name="Klopp C."/>
            <person name="Thompson A.W."/>
            <person name="Robinson-Rechavi M."/>
            <person name="Braasch I."/>
            <person name="Lecointre G."/>
            <person name="Bobe J."/>
            <person name="Postlethwait J.H."/>
            <person name="Berthelot C."/>
            <person name="Roest Crollius H."/>
            <person name="Guiguen Y."/>
        </authorList>
    </citation>
    <scope>NUCLEOTIDE SEQUENCE</scope>
    <source>
        <strain evidence="2">NC1722</strain>
    </source>
</reference>
<dbReference type="AlphaFoldDB" id="A0AAD7S1T3"/>
<dbReference type="GO" id="GO:0034121">
    <property type="term" value="P:regulation of toll-like receptor signaling pathway"/>
    <property type="evidence" value="ECO:0007669"/>
    <property type="project" value="InterPro"/>
</dbReference>
<dbReference type="PANTHER" id="PTHR14889:SF2">
    <property type="entry name" value="GENE 6377-RELATED"/>
    <property type="match status" value="1"/>
</dbReference>
<feature type="region of interest" description="Disordered" evidence="1">
    <location>
        <begin position="254"/>
        <end position="284"/>
    </location>
</feature>
<dbReference type="Pfam" id="PF15133">
    <property type="entry name" value="TASL"/>
    <property type="match status" value="1"/>
</dbReference>
<protein>
    <submittedName>
        <fullName evidence="2">Uncharacterized protein</fullName>
    </submittedName>
</protein>
<dbReference type="InterPro" id="IPR027869">
    <property type="entry name" value="TASL"/>
</dbReference>
<evidence type="ECO:0000313" key="2">
    <source>
        <dbReference type="EMBL" id="KAJ8394397.1"/>
    </source>
</evidence>
<accession>A0AAD7S1T3</accession>
<gene>
    <name evidence="2" type="ORF">AAFF_G00046080</name>
</gene>
<keyword evidence="3" id="KW-1185">Reference proteome</keyword>
<feature type="compositionally biased region" description="Basic and acidic residues" evidence="1">
    <location>
        <begin position="49"/>
        <end position="61"/>
    </location>
</feature>